<sequence>MPVDGDDPFTSVANFDEDYSSALADLLNATIRRALYSTDKAVEEVTKRAVTEIEEEEEEEEEEEGFEESVSSEAFLSFSGELFTIFNRDQEAIFVRLANSCCSFLRFPLCKL</sequence>
<organism evidence="2 3">
    <name type="scientific">Microthlaspi erraticum</name>
    <dbReference type="NCBI Taxonomy" id="1685480"/>
    <lineage>
        <taxon>Eukaryota</taxon>
        <taxon>Viridiplantae</taxon>
        <taxon>Streptophyta</taxon>
        <taxon>Embryophyta</taxon>
        <taxon>Tracheophyta</taxon>
        <taxon>Spermatophyta</taxon>
        <taxon>Magnoliopsida</taxon>
        <taxon>eudicotyledons</taxon>
        <taxon>Gunneridae</taxon>
        <taxon>Pentapetalae</taxon>
        <taxon>rosids</taxon>
        <taxon>malvids</taxon>
        <taxon>Brassicales</taxon>
        <taxon>Brassicaceae</taxon>
        <taxon>Coluteocarpeae</taxon>
        <taxon>Microthlaspi</taxon>
    </lineage>
</organism>
<feature type="compositionally biased region" description="Acidic residues" evidence="1">
    <location>
        <begin position="52"/>
        <end position="67"/>
    </location>
</feature>
<proteinExistence type="predicted"/>
<evidence type="ECO:0000313" key="3">
    <source>
        <dbReference type="Proteomes" id="UP000467841"/>
    </source>
</evidence>
<protein>
    <submittedName>
        <fullName evidence="2">Uncharacterized protein</fullName>
    </submittedName>
</protein>
<dbReference type="AlphaFoldDB" id="A0A6D2IJK3"/>
<reference evidence="2" key="1">
    <citation type="submission" date="2020-01" db="EMBL/GenBank/DDBJ databases">
        <authorList>
            <person name="Mishra B."/>
        </authorList>
    </citation>
    <scope>NUCLEOTIDE SEQUENCE [LARGE SCALE GENOMIC DNA]</scope>
</reference>
<name>A0A6D2IJK3_9BRAS</name>
<feature type="region of interest" description="Disordered" evidence="1">
    <location>
        <begin position="51"/>
        <end position="72"/>
    </location>
</feature>
<accession>A0A6D2IJK3</accession>
<evidence type="ECO:0000313" key="2">
    <source>
        <dbReference type="EMBL" id="CAA7026801.1"/>
    </source>
</evidence>
<comment type="caution">
    <text evidence="2">The sequence shown here is derived from an EMBL/GenBank/DDBJ whole genome shotgun (WGS) entry which is preliminary data.</text>
</comment>
<evidence type="ECO:0000256" key="1">
    <source>
        <dbReference type="SAM" id="MobiDB-lite"/>
    </source>
</evidence>
<dbReference type="EMBL" id="CACVBM020001052">
    <property type="protein sequence ID" value="CAA7026801.1"/>
    <property type="molecule type" value="Genomic_DNA"/>
</dbReference>
<keyword evidence="3" id="KW-1185">Reference proteome</keyword>
<dbReference type="Proteomes" id="UP000467841">
    <property type="component" value="Unassembled WGS sequence"/>
</dbReference>
<gene>
    <name evidence="2" type="ORF">MERR_LOCUS14036</name>
</gene>